<accession>J9DMH0</accession>
<feature type="domain" description="Peptidase M48" evidence="8">
    <location>
        <begin position="227"/>
        <end position="411"/>
    </location>
</feature>
<dbReference type="STRING" id="1003232.J9DMH0"/>
<evidence type="ECO:0000256" key="2">
    <source>
        <dbReference type="ARBA" id="ARBA00022723"/>
    </source>
</evidence>
<feature type="transmembrane region" description="Helical" evidence="7">
    <location>
        <begin position="122"/>
        <end position="143"/>
    </location>
</feature>
<comment type="cofactor">
    <cofactor evidence="6">
        <name>Zn(2+)</name>
        <dbReference type="ChEBI" id="CHEBI:29105"/>
    </cofactor>
    <text evidence="6">Binds 1 zinc ion per subunit.</text>
</comment>
<sequence>MKKSNNFIFYGFFFTTISIILYELFTIVKYHQKLSDGYLNIPKDSATYEMAKKIKDDFINSQISASHTKYRSVSADLLKHSIYIFVAVCFLNKKLRNHVLRISEKRITIIRSDFRDLKRSEINYISLAVIAYFTCILIISMIKSKEIDTIKLGQYICLFFGFYFFLIPFIVFIIYVALKNFGKKFIAACYIAYILKVLPEVLVQDEADLEKMKKMNIEEFPEKIQNVLKKYDLEDRVYKERTPSADINAALIGYGSGKRMELYGDMNDFSRNQIYAILLHEVGHVDEHSLFRKSVIYFGLIFAEMFFLMWMYDRLSYKYTSNGVSAFTAFIFLTIIYKILLRQWLFAFHRMASQNSELNSDHFAREHSYFEPLAEALFNIGVDSHDYLKPTWPYNVLRSTHPSIYSRVERLLR</sequence>
<gene>
    <name evidence="9" type="ORF">EDEG_01924</name>
</gene>
<evidence type="ECO:0000256" key="6">
    <source>
        <dbReference type="RuleBase" id="RU003983"/>
    </source>
</evidence>
<feature type="transmembrane region" description="Helical" evidence="7">
    <location>
        <begin position="7"/>
        <end position="28"/>
    </location>
</feature>
<dbReference type="Proteomes" id="UP000003163">
    <property type="component" value="Unassembled WGS sequence"/>
</dbReference>
<keyword evidence="5 6" id="KW-0482">Metalloprotease</keyword>
<dbReference type="OrthoDB" id="360839at2759"/>
<evidence type="ECO:0000259" key="8">
    <source>
        <dbReference type="Pfam" id="PF01435"/>
    </source>
</evidence>
<dbReference type="VEuPathDB" id="MicrosporidiaDB:EDEG_01924"/>
<dbReference type="AlphaFoldDB" id="J9DMH0"/>
<keyword evidence="3 6" id="KW-0378">Hydrolase</keyword>
<evidence type="ECO:0000256" key="1">
    <source>
        <dbReference type="ARBA" id="ARBA00022670"/>
    </source>
</evidence>
<proteinExistence type="inferred from homology"/>
<keyword evidence="1 6" id="KW-0645">Protease</keyword>
<reference evidence="10" key="2">
    <citation type="submission" date="2015-07" db="EMBL/GenBank/DDBJ databases">
        <title>Contrasting host-pathogen interactions and genome evolution in two generalist and specialist microsporidian pathogens of mosquitoes.</title>
        <authorList>
            <consortium name="The Broad Institute Genomics Platform"/>
            <consortium name="The Broad Institute Genome Sequencing Center for Infectious Disease"/>
            <person name="Cuomo C.A."/>
            <person name="Sanscrainte N.D."/>
            <person name="Goldberg J.M."/>
            <person name="Heiman D."/>
            <person name="Young S."/>
            <person name="Zeng Q."/>
            <person name="Becnel J.J."/>
            <person name="Birren B.W."/>
        </authorList>
    </citation>
    <scope>NUCLEOTIDE SEQUENCE [LARGE SCALE GENOMIC DNA]</scope>
    <source>
        <strain evidence="10">USNM 41457</strain>
    </source>
</reference>
<dbReference type="Pfam" id="PF01435">
    <property type="entry name" value="Peptidase_M48"/>
    <property type="match status" value="1"/>
</dbReference>
<dbReference type="InParanoid" id="J9DMH0"/>
<dbReference type="GO" id="GO:0004222">
    <property type="term" value="F:metalloendopeptidase activity"/>
    <property type="evidence" value="ECO:0007669"/>
    <property type="project" value="InterPro"/>
</dbReference>
<evidence type="ECO:0000256" key="4">
    <source>
        <dbReference type="ARBA" id="ARBA00022833"/>
    </source>
</evidence>
<keyword evidence="7" id="KW-0812">Transmembrane</keyword>
<evidence type="ECO:0000256" key="3">
    <source>
        <dbReference type="ARBA" id="ARBA00022801"/>
    </source>
</evidence>
<keyword evidence="4 6" id="KW-0862">Zinc</keyword>
<keyword evidence="7" id="KW-1133">Transmembrane helix</keyword>
<dbReference type="OMA" id="HEIGHSE"/>
<dbReference type="PANTHER" id="PTHR10120">
    <property type="entry name" value="CAAX PRENYL PROTEASE 1"/>
    <property type="match status" value="1"/>
</dbReference>
<feature type="transmembrane region" description="Helical" evidence="7">
    <location>
        <begin position="155"/>
        <end position="178"/>
    </location>
</feature>
<keyword evidence="2" id="KW-0479">Metal-binding</keyword>
<comment type="caution">
    <text evidence="9">The sequence shown here is derived from an EMBL/GenBank/DDBJ whole genome shotgun (WGS) entry which is preliminary data.</text>
</comment>
<evidence type="ECO:0000313" key="10">
    <source>
        <dbReference type="Proteomes" id="UP000003163"/>
    </source>
</evidence>
<evidence type="ECO:0000313" key="9">
    <source>
        <dbReference type="EMBL" id="EJW03795.1"/>
    </source>
</evidence>
<dbReference type="EMBL" id="AFBI03000030">
    <property type="protein sequence ID" value="EJW03795.1"/>
    <property type="molecule type" value="Genomic_DNA"/>
</dbReference>
<keyword evidence="10" id="KW-1185">Reference proteome</keyword>
<dbReference type="HOGENOM" id="CLU_055667_0_0_1"/>
<evidence type="ECO:0000256" key="5">
    <source>
        <dbReference type="ARBA" id="ARBA00023049"/>
    </source>
</evidence>
<feature type="transmembrane region" description="Helical" evidence="7">
    <location>
        <begin position="324"/>
        <end position="341"/>
    </location>
</feature>
<protein>
    <recommendedName>
        <fullName evidence="8">Peptidase M48 domain-containing protein</fullName>
    </recommendedName>
</protein>
<evidence type="ECO:0000256" key="7">
    <source>
        <dbReference type="SAM" id="Phobius"/>
    </source>
</evidence>
<name>J9DMH0_EDHAE</name>
<comment type="similarity">
    <text evidence="6">Belongs to the peptidase M48 family.</text>
</comment>
<dbReference type="InterPro" id="IPR001915">
    <property type="entry name" value="Peptidase_M48"/>
</dbReference>
<dbReference type="GO" id="GO:0046872">
    <property type="term" value="F:metal ion binding"/>
    <property type="evidence" value="ECO:0007669"/>
    <property type="project" value="UniProtKB-KW"/>
</dbReference>
<keyword evidence="7" id="KW-0472">Membrane</keyword>
<feature type="transmembrane region" description="Helical" evidence="7">
    <location>
        <begin position="295"/>
        <end position="312"/>
    </location>
</feature>
<dbReference type="GO" id="GO:0006508">
    <property type="term" value="P:proteolysis"/>
    <property type="evidence" value="ECO:0007669"/>
    <property type="project" value="UniProtKB-KW"/>
</dbReference>
<reference evidence="9 10" key="1">
    <citation type="submission" date="2011-08" db="EMBL/GenBank/DDBJ databases">
        <authorList>
            <person name="Liu Z.J."/>
            <person name="Shi F.L."/>
            <person name="Lu J.Q."/>
            <person name="Li M."/>
            <person name="Wang Z.L."/>
        </authorList>
    </citation>
    <scope>NUCLEOTIDE SEQUENCE [LARGE SCALE GENOMIC DNA]</scope>
    <source>
        <strain evidence="9 10">USNM 41457</strain>
    </source>
</reference>
<organism evidence="9 10">
    <name type="scientific">Edhazardia aedis (strain USNM 41457)</name>
    <name type="common">Microsporidian parasite</name>
    <dbReference type="NCBI Taxonomy" id="1003232"/>
    <lineage>
        <taxon>Eukaryota</taxon>
        <taxon>Fungi</taxon>
        <taxon>Fungi incertae sedis</taxon>
        <taxon>Microsporidia</taxon>
        <taxon>Edhazardia</taxon>
    </lineage>
</organism>